<evidence type="ECO:0000256" key="2">
    <source>
        <dbReference type="SAM" id="Phobius"/>
    </source>
</evidence>
<evidence type="ECO:0000313" key="4">
    <source>
        <dbReference type="Proteomes" id="UP001174909"/>
    </source>
</evidence>
<name>A0AA35SHY5_GEOBA</name>
<sequence length="359" mass="38781">MIIPEASPPTSLSSVKRASTFLTVLWAYVGGTTGHANFPGTNLTDDISRTILKESCQCDISAENIIINGETICLSELPNSIFFNATIVDYFDANSSELRAGIQSWASEGPVISILGVLMTIVWGDCISCPDLATGLCDREEFSCISTQPSTGIVQIAVTNTFSSTAPTNYIENTQTLTSSSAPRSTEMPNPPPVENTAGTQTCDCTQSLSSGILGLSVGLGIGAGLVAFLVAGGVVLIPFCIAKRRRRSYVLKQSDATLDATIIPNVAYSLSPINRDRALSTDHPEYDSIIARPRQPTQTDGEGDYEVGTPPHIRLMRIRQQEQESCLGQGSRQGDEEPQEEDKDYRRSRRYTEVPTDT</sequence>
<feature type="region of interest" description="Disordered" evidence="1">
    <location>
        <begin position="279"/>
        <end position="359"/>
    </location>
</feature>
<protein>
    <submittedName>
        <fullName evidence="3">Uncharacterized protein</fullName>
    </submittedName>
</protein>
<feature type="compositionally biased region" description="Polar residues" evidence="1">
    <location>
        <begin position="324"/>
        <end position="333"/>
    </location>
</feature>
<accession>A0AA35SHY5</accession>
<reference evidence="3" key="1">
    <citation type="submission" date="2023-03" db="EMBL/GenBank/DDBJ databases">
        <authorList>
            <person name="Steffen K."/>
            <person name="Cardenas P."/>
        </authorList>
    </citation>
    <scope>NUCLEOTIDE SEQUENCE</scope>
</reference>
<dbReference type="AlphaFoldDB" id="A0AA35SHY5"/>
<feature type="region of interest" description="Disordered" evidence="1">
    <location>
        <begin position="177"/>
        <end position="199"/>
    </location>
</feature>
<keyword evidence="2" id="KW-1133">Transmembrane helix</keyword>
<proteinExistence type="predicted"/>
<evidence type="ECO:0000313" key="3">
    <source>
        <dbReference type="EMBL" id="CAI8029252.1"/>
    </source>
</evidence>
<feature type="transmembrane region" description="Helical" evidence="2">
    <location>
        <begin position="213"/>
        <end position="243"/>
    </location>
</feature>
<organism evidence="3 4">
    <name type="scientific">Geodia barretti</name>
    <name type="common">Barrett's horny sponge</name>
    <dbReference type="NCBI Taxonomy" id="519541"/>
    <lineage>
        <taxon>Eukaryota</taxon>
        <taxon>Metazoa</taxon>
        <taxon>Porifera</taxon>
        <taxon>Demospongiae</taxon>
        <taxon>Heteroscleromorpha</taxon>
        <taxon>Tetractinellida</taxon>
        <taxon>Astrophorina</taxon>
        <taxon>Geodiidae</taxon>
        <taxon>Geodia</taxon>
    </lineage>
</organism>
<keyword evidence="2" id="KW-0812">Transmembrane</keyword>
<dbReference type="Proteomes" id="UP001174909">
    <property type="component" value="Unassembled WGS sequence"/>
</dbReference>
<comment type="caution">
    <text evidence="3">The sequence shown here is derived from an EMBL/GenBank/DDBJ whole genome shotgun (WGS) entry which is preliminary data.</text>
</comment>
<gene>
    <name evidence="3" type="ORF">GBAR_LOCUS16623</name>
</gene>
<feature type="compositionally biased region" description="Polar residues" evidence="1">
    <location>
        <begin position="177"/>
        <end position="188"/>
    </location>
</feature>
<dbReference type="EMBL" id="CASHTH010002392">
    <property type="protein sequence ID" value="CAI8029252.1"/>
    <property type="molecule type" value="Genomic_DNA"/>
</dbReference>
<evidence type="ECO:0000256" key="1">
    <source>
        <dbReference type="SAM" id="MobiDB-lite"/>
    </source>
</evidence>
<keyword evidence="4" id="KW-1185">Reference proteome</keyword>
<keyword evidence="2" id="KW-0472">Membrane</keyword>